<evidence type="ECO:0000313" key="3">
    <source>
        <dbReference type="Proteomes" id="UP000179807"/>
    </source>
</evidence>
<dbReference type="EMBL" id="MLAK01000885">
    <property type="protein sequence ID" value="OHT02023.1"/>
    <property type="molecule type" value="Genomic_DNA"/>
</dbReference>
<organism evidence="2 3">
    <name type="scientific">Tritrichomonas foetus</name>
    <dbReference type="NCBI Taxonomy" id="1144522"/>
    <lineage>
        <taxon>Eukaryota</taxon>
        <taxon>Metamonada</taxon>
        <taxon>Parabasalia</taxon>
        <taxon>Tritrichomonadida</taxon>
        <taxon>Tritrichomonadidae</taxon>
        <taxon>Tritrichomonas</taxon>
    </lineage>
</organism>
<sequence>MLEHDPLSPLVKISYCIFPFVLNVAFFLFIGFSITPTLIPKEVPNAIALTDCFFIYVIDCIIMFIYGKCMGTWSELFYGVDDNIFLVIILISTFPVFFLFFLPYLMFSLMKNYIGSPYAIWERVFGMGGASLKNLKCDGDAGLAIFGRYIYIGFPFIIFSLVYLIIFLALAPLWYFVFSPFGMTMYSVCLAVSFNSDEVRASTINDRVDQTYRWGMFLNVYGIDLLAFLSSACYVGLYQFDWKSGFLLIVSVLYFAAFSIPSVYKLFCSDQPLFDFP</sequence>
<feature type="transmembrane region" description="Helical" evidence="1">
    <location>
        <begin position="86"/>
        <end position="107"/>
    </location>
</feature>
<dbReference type="OrthoDB" id="10640318at2759"/>
<feature type="transmembrane region" description="Helical" evidence="1">
    <location>
        <begin position="46"/>
        <end position="66"/>
    </location>
</feature>
<comment type="caution">
    <text evidence="2">The sequence shown here is derived from an EMBL/GenBank/DDBJ whole genome shotgun (WGS) entry which is preliminary data.</text>
</comment>
<feature type="transmembrane region" description="Helical" evidence="1">
    <location>
        <begin position="149"/>
        <end position="168"/>
    </location>
</feature>
<keyword evidence="3" id="KW-1185">Reference proteome</keyword>
<dbReference type="GeneID" id="94842366"/>
<accession>A0A1J4JSA4</accession>
<protein>
    <submittedName>
        <fullName evidence="2">Uncharacterized protein</fullName>
    </submittedName>
</protein>
<keyword evidence="1" id="KW-0472">Membrane</keyword>
<dbReference type="AlphaFoldDB" id="A0A1J4JSA4"/>
<keyword evidence="1" id="KW-0812">Transmembrane</keyword>
<gene>
    <name evidence="2" type="ORF">TRFO_30983</name>
</gene>
<name>A0A1J4JSA4_9EUKA</name>
<evidence type="ECO:0000256" key="1">
    <source>
        <dbReference type="SAM" id="Phobius"/>
    </source>
</evidence>
<proteinExistence type="predicted"/>
<dbReference type="VEuPathDB" id="TrichDB:TRFO_30983"/>
<evidence type="ECO:0000313" key="2">
    <source>
        <dbReference type="EMBL" id="OHT02023.1"/>
    </source>
</evidence>
<reference evidence="2" key="1">
    <citation type="submission" date="2016-10" db="EMBL/GenBank/DDBJ databases">
        <authorList>
            <person name="Benchimol M."/>
            <person name="Almeida L.G."/>
            <person name="Vasconcelos A.T."/>
            <person name="Perreira-Neves A."/>
            <person name="Rosa I.A."/>
            <person name="Tasca T."/>
            <person name="Bogo M.R."/>
            <person name="de Souza W."/>
        </authorList>
    </citation>
    <scope>NUCLEOTIDE SEQUENCE [LARGE SCALE GENOMIC DNA]</scope>
    <source>
        <strain evidence="2">K</strain>
    </source>
</reference>
<feature type="transmembrane region" description="Helical" evidence="1">
    <location>
        <begin position="12"/>
        <end position="34"/>
    </location>
</feature>
<dbReference type="Proteomes" id="UP000179807">
    <property type="component" value="Unassembled WGS sequence"/>
</dbReference>
<dbReference type="RefSeq" id="XP_068355159.1">
    <property type="nucleotide sequence ID" value="XM_068507662.1"/>
</dbReference>
<feature type="transmembrane region" description="Helical" evidence="1">
    <location>
        <begin position="174"/>
        <end position="195"/>
    </location>
</feature>
<feature type="transmembrane region" description="Helical" evidence="1">
    <location>
        <begin position="216"/>
        <end position="240"/>
    </location>
</feature>
<feature type="transmembrane region" description="Helical" evidence="1">
    <location>
        <begin position="246"/>
        <end position="267"/>
    </location>
</feature>
<keyword evidence="1" id="KW-1133">Transmembrane helix</keyword>